<evidence type="ECO:0000313" key="1">
    <source>
        <dbReference type="EMBL" id="KAI3789334.1"/>
    </source>
</evidence>
<reference evidence="2" key="1">
    <citation type="journal article" date="2022" name="Mol. Ecol. Resour.">
        <title>The genomes of chicory, endive, great burdock and yacon provide insights into Asteraceae palaeo-polyploidization history and plant inulin production.</title>
        <authorList>
            <person name="Fan W."/>
            <person name="Wang S."/>
            <person name="Wang H."/>
            <person name="Wang A."/>
            <person name="Jiang F."/>
            <person name="Liu H."/>
            <person name="Zhao H."/>
            <person name="Xu D."/>
            <person name="Zhang Y."/>
        </authorList>
    </citation>
    <scope>NUCLEOTIDE SEQUENCE [LARGE SCALE GENOMIC DNA]</scope>
    <source>
        <strain evidence="2">cv. Punajuju</strain>
    </source>
</reference>
<dbReference type="Proteomes" id="UP001055811">
    <property type="component" value="Linkage Group LG01"/>
</dbReference>
<organism evidence="1 2">
    <name type="scientific">Cichorium intybus</name>
    <name type="common">Chicory</name>
    <dbReference type="NCBI Taxonomy" id="13427"/>
    <lineage>
        <taxon>Eukaryota</taxon>
        <taxon>Viridiplantae</taxon>
        <taxon>Streptophyta</taxon>
        <taxon>Embryophyta</taxon>
        <taxon>Tracheophyta</taxon>
        <taxon>Spermatophyta</taxon>
        <taxon>Magnoliopsida</taxon>
        <taxon>eudicotyledons</taxon>
        <taxon>Gunneridae</taxon>
        <taxon>Pentapetalae</taxon>
        <taxon>asterids</taxon>
        <taxon>campanulids</taxon>
        <taxon>Asterales</taxon>
        <taxon>Asteraceae</taxon>
        <taxon>Cichorioideae</taxon>
        <taxon>Cichorieae</taxon>
        <taxon>Cichoriinae</taxon>
        <taxon>Cichorium</taxon>
    </lineage>
</organism>
<gene>
    <name evidence="1" type="ORF">L2E82_02127</name>
</gene>
<protein>
    <submittedName>
        <fullName evidence="1">Uncharacterized protein</fullName>
    </submittedName>
</protein>
<evidence type="ECO:0000313" key="2">
    <source>
        <dbReference type="Proteomes" id="UP001055811"/>
    </source>
</evidence>
<proteinExistence type="predicted"/>
<name>A0ACB9H0X3_CICIN</name>
<keyword evidence="2" id="KW-1185">Reference proteome</keyword>
<reference evidence="1 2" key="2">
    <citation type="journal article" date="2022" name="Mol. Ecol. Resour.">
        <title>The genomes of chicory, endive, great burdock and yacon provide insights into Asteraceae paleo-polyploidization history and plant inulin production.</title>
        <authorList>
            <person name="Fan W."/>
            <person name="Wang S."/>
            <person name="Wang H."/>
            <person name="Wang A."/>
            <person name="Jiang F."/>
            <person name="Liu H."/>
            <person name="Zhao H."/>
            <person name="Xu D."/>
            <person name="Zhang Y."/>
        </authorList>
    </citation>
    <scope>NUCLEOTIDE SEQUENCE [LARGE SCALE GENOMIC DNA]</scope>
    <source>
        <strain evidence="2">cv. Punajuju</strain>
        <tissue evidence="1">Leaves</tissue>
    </source>
</reference>
<comment type="caution">
    <text evidence="1">The sequence shown here is derived from an EMBL/GenBank/DDBJ whole genome shotgun (WGS) entry which is preliminary data.</text>
</comment>
<dbReference type="EMBL" id="CM042009">
    <property type="protein sequence ID" value="KAI3789334.1"/>
    <property type="molecule type" value="Genomic_DNA"/>
</dbReference>
<sequence length="232" mass="26258">MQIRTRITNSLTFHRPIYICIARLFSLLNKLVLVPLEREPAEISVMDGSKFHSGVRRSRETEVTSSNSGKRRRFDSRDQENVVQLENQCQSGVDVNSPEDVISSADSGCCDHVLSTQCVKNDLSLDLKAELRFQTETSMSSNDGSSRETSSSSEICVDSEEMESSSTLKKKPAATSRRKPVTVSNCPPAAEIDEFFYLAEKKEQKRFADKYNYDIVNDATMEGRYHWVRLKP</sequence>
<accession>A0ACB9H0X3</accession>